<reference evidence="3" key="1">
    <citation type="submission" date="2016-03" db="EMBL/GenBank/DDBJ databases">
        <authorList>
            <person name="Ploux O."/>
        </authorList>
    </citation>
    <scope>NUCLEOTIDE SEQUENCE</scope>
    <source>
        <tissue evidence="3">Mantle</tissue>
    </source>
</reference>
<accession>A0A194APA0</accession>
<proteinExistence type="predicted"/>
<evidence type="ECO:0000256" key="1">
    <source>
        <dbReference type="SAM" id="MobiDB-lite"/>
    </source>
</evidence>
<evidence type="ECO:0000313" key="3">
    <source>
        <dbReference type="EMBL" id="JAS03616.1"/>
    </source>
</evidence>
<dbReference type="Pfam" id="PF03067">
    <property type="entry name" value="LPMO_10"/>
    <property type="match status" value="1"/>
</dbReference>
<dbReference type="EMBL" id="GELH01000656">
    <property type="protein sequence ID" value="JAS03616.1"/>
    <property type="molecule type" value="Transcribed_RNA"/>
</dbReference>
<feature type="region of interest" description="Disordered" evidence="1">
    <location>
        <begin position="243"/>
        <end position="303"/>
    </location>
</feature>
<dbReference type="InterPro" id="IPR004302">
    <property type="entry name" value="Cellulose/chitin-bd_N"/>
</dbReference>
<name>A0A194APA0_PINFU</name>
<feature type="compositionally biased region" description="Pro residues" evidence="1">
    <location>
        <begin position="244"/>
        <end position="259"/>
    </location>
</feature>
<feature type="compositionally biased region" description="Low complexity" evidence="1">
    <location>
        <begin position="260"/>
        <end position="282"/>
    </location>
</feature>
<organism evidence="3">
    <name type="scientific">Pinctada fucata</name>
    <name type="common">Akoya pearl oyster</name>
    <name type="synonym">Pinctada imbricata fucata</name>
    <dbReference type="NCBI Taxonomy" id="50426"/>
    <lineage>
        <taxon>Eukaryota</taxon>
        <taxon>Metazoa</taxon>
        <taxon>Spiralia</taxon>
        <taxon>Lophotrochozoa</taxon>
        <taxon>Mollusca</taxon>
        <taxon>Bivalvia</taxon>
        <taxon>Autobranchia</taxon>
        <taxon>Pteriomorphia</taxon>
        <taxon>Pterioida</taxon>
        <taxon>Pterioidea</taxon>
        <taxon>Pteriidae</taxon>
        <taxon>Pinctada</taxon>
    </lineage>
</organism>
<dbReference type="AlphaFoldDB" id="A0A194APA0"/>
<feature type="non-terminal residue" evidence="3">
    <location>
        <position position="328"/>
    </location>
</feature>
<protein>
    <recommendedName>
        <fullName evidence="2">Chitin-binding type-4 domain-containing protein</fullName>
    </recommendedName>
</protein>
<feature type="domain" description="Chitin-binding type-4" evidence="2">
    <location>
        <begin position="33"/>
        <end position="227"/>
    </location>
</feature>
<evidence type="ECO:0000259" key="2">
    <source>
        <dbReference type="Pfam" id="PF03067"/>
    </source>
</evidence>
<sequence>MRIESEIVDWKMMEKLIFFCFLMSSMWNHVSSHGRLIKPPARNSAWRYGIFTGEMDYNDNENNCGGSDHQWFSNGGKCGLCGDPFDGVQNSMAGGKYARNNRAIAGCFELNERSSTEIDVKVEITSQHKGYFEFRLCVNNDMTKPITQECLDRHLLTIKETGNTRYKGITKNKVYDMTLNVPGYVQCEQCVLQWKWNTGNSWGCNEETGDCGLGEGPQEQFYGCADISIKENCNSIDTNIFPTHAPPTAAPPTAAPPTRAPQTAVPQTQAPMTAAPMTAAPKTQPPPPTPAPVTNAPSGGNSNNCVPTELYKGNPGMYSWCVTNCDKG</sequence>